<keyword evidence="8" id="KW-0539">Nucleus</keyword>
<keyword evidence="5 9" id="KW-0805">Transcription regulation</keyword>
<evidence type="ECO:0000256" key="7">
    <source>
        <dbReference type="ARBA" id="ARBA00023163"/>
    </source>
</evidence>
<keyword evidence="6" id="KW-0175">Coiled coil</keyword>
<protein>
    <recommendedName>
        <fullName evidence="3">Chromatin modification-related protein MEAF6</fullName>
    </recommendedName>
</protein>
<evidence type="ECO:0000256" key="1">
    <source>
        <dbReference type="ARBA" id="ARBA00004123"/>
    </source>
</evidence>
<evidence type="ECO:0000256" key="3">
    <source>
        <dbReference type="ARBA" id="ARBA00019141"/>
    </source>
</evidence>
<dbReference type="GO" id="GO:0006325">
    <property type="term" value="P:chromatin organization"/>
    <property type="evidence" value="ECO:0007669"/>
    <property type="project" value="UniProtKB-KW"/>
</dbReference>
<evidence type="ECO:0000256" key="10">
    <source>
        <dbReference type="SAM" id="MobiDB-lite"/>
    </source>
</evidence>
<keyword evidence="4" id="KW-0156">Chromatin regulator</keyword>
<evidence type="ECO:0000256" key="9">
    <source>
        <dbReference type="RuleBase" id="RU368022"/>
    </source>
</evidence>
<dbReference type="PANTHER" id="PTHR13476">
    <property type="entry name" value="CHROMATIN MODIFICATION-RELATED PROTEIN MEAF6"/>
    <property type="match status" value="1"/>
</dbReference>
<dbReference type="GO" id="GO:0005634">
    <property type="term" value="C:nucleus"/>
    <property type="evidence" value="ECO:0007669"/>
    <property type="project" value="UniProtKB-SubCell"/>
</dbReference>
<evidence type="ECO:0000313" key="11">
    <source>
        <dbReference type="Proteomes" id="UP000050795"/>
    </source>
</evidence>
<dbReference type="InterPro" id="IPR015418">
    <property type="entry name" value="Eaf6"/>
</dbReference>
<dbReference type="Proteomes" id="UP000050795">
    <property type="component" value="Unassembled WGS sequence"/>
</dbReference>
<proteinExistence type="inferred from homology"/>
<accession>A0AA85KEN3</accession>
<keyword evidence="7 9" id="KW-0804">Transcription</keyword>
<reference evidence="12" key="2">
    <citation type="submission" date="2023-11" db="UniProtKB">
        <authorList>
            <consortium name="WormBaseParasite"/>
        </authorList>
    </citation>
    <scope>IDENTIFICATION</scope>
</reference>
<evidence type="ECO:0000256" key="4">
    <source>
        <dbReference type="ARBA" id="ARBA00022853"/>
    </source>
</evidence>
<name>A0AA85KEN3_TRIRE</name>
<evidence type="ECO:0000256" key="2">
    <source>
        <dbReference type="ARBA" id="ARBA00010916"/>
    </source>
</evidence>
<keyword evidence="11" id="KW-1185">Reference proteome</keyword>
<evidence type="ECO:0000256" key="6">
    <source>
        <dbReference type="ARBA" id="ARBA00023054"/>
    </source>
</evidence>
<evidence type="ECO:0000313" key="12">
    <source>
        <dbReference type="WBParaSite" id="TREG1_91820.1"/>
    </source>
</evidence>
<comment type="subcellular location">
    <subcellularLocation>
        <location evidence="1">Nucleus</location>
    </subcellularLocation>
</comment>
<evidence type="ECO:0000256" key="8">
    <source>
        <dbReference type="ARBA" id="ARBA00023242"/>
    </source>
</evidence>
<evidence type="ECO:0000256" key="5">
    <source>
        <dbReference type="ARBA" id="ARBA00023015"/>
    </source>
</evidence>
<dbReference type="Pfam" id="PF09340">
    <property type="entry name" value="NuA4"/>
    <property type="match status" value="1"/>
</dbReference>
<dbReference type="AlphaFoldDB" id="A0AA85KEN3"/>
<dbReference type="GO" id="GO:0000123">
    <property type="term" value="C:histone acetyltransferase complex"/>
    <property type="evidence" value="ECO:0007669"/>
    <property type="project" value="InterPro"/>
</dbReference>
<feature type="compositionally biased region" description="Polar residues" evidence="10">
    <location>
        <begin position="191"/>
        <end position="201"/>
    </location>
</feature>
<reference evidence="11" key="1">
    <citation type="submission" date="2022-06" db="EMBL/GenBank/DDBJ databases">
        <authorList>
            <person name="Berger JAMES D."/>
            <person name="Berger JAMES D."/>
        </authorList>
    </citation>
    <scope>NUCLEOTIDE SEQUENCE [LARGE SCALE GENOMIC DNA]</scope>
</reference>
<organism evidence="11 12">
    <name type="scientific">Trichobilharzia regenti</name>
    <name type="common">Nasal bird schistosome</name>
    <dbReference type="NCBI Taxonomy" id="157069"/>
    <lineage>
        <taxon>Eukaryota</taxon>
        <taxon>Metazoa</taxon>
        <taxon>Spiralia</taxon>
        <taxon>Lophotrochozoa</taxon>
        <taxon>Platyhelminthes</taxon>
        <taxon>Trematoda</taxon>
        <taxon>Digenea</taxon>
        <taxon>Strigeidida</taxon>
        <taxon>Schistosomatoidea</taxon>
        <taxon>Schistosomatidae</taxon>
        <taxon>Trichobilharzia</taxon>
    </lineage>
</organism>
<sequence length="213" mass="23799">MNSNTSININVREDATLNNQVAPVLNFFQGHVFEVMRPQINHKSNPLDIKNELFDLLKQRKSLTELLTGLERQIYHFEESYLDETAPYGNIIKGWDRYLMSNASNSTVTGNSGFSLSRNVGDKRARKFRDSDRLFSRSSVTALSFLSSQNGSESGIAATVPSANSVVTTHYGSQSSPNFLSNGFPNNQFSQIGKNFTYSNPSQSGKKKKSKQR</sequence>
<feature type="region of interest" description="Disordered" evidence="10">
    <location>
        <begin position="191"/>
        <end position="213"/>
    </location>
</feature>
<comment type="similarity">
    <text evidence="2 9">Belongs to the EAF6 family.</text>
</comment>
<dbReference type="WBParaSite" id="TREG1_91820.1">
    <property type="protein sequence ID" value="TREG1_91820.1"/>
    <property type="gene ID" value="TREG1_91820"/>
</dbReference>